<evidence type="ECO:0000313" key="1">
    <source>
        <dbReference type="EMBL" id="KAB1632390.1"/>
    </source>
</evidence>
<organism evidence="1 2">
    <name type="scientific">Pseudoclavibacter caeni</name>
    <dbReference type="NCBI Taxonomy" id="908846"/>
    <lineage>
        <taxon>Bacteria</taxon>
        <taxon>Bacillati</taxon>
        <taxon>Actinomycetota</taxon>
        <taxon>Actinomycetes</taxon>
        <taxon>Micrococcales</taxon>
        <taxon>Microbacteriaceae</taxon>
        <taxon>Pseudoclavibacter</taxon>
    </lineage>
</organism>
<dbReference type="Pfam" id="PF11248">
    <property type="entry name" value="DUF3046"/>
    <property type="match status" value="1"/>
</dbReference>
<dbReference type="Proteomes" id="UP000481339">
    <property type="component" value="Unassembled WGS sequence"/>
</dbReference>
<reference evidence="1 2" key="1">
    <citation type="submission" date="2019-09" db="EMBL/GenBank/DDBJ databases">
        <title>Phylogeny of genus Pseudoclavibacter and closely related genus.</title>
        <authorList>
            <person name="Li Y."/>
        </authorList>
    </citation>
    <scope>NUCLEOTIDE SEQUENCE [LARGE SCALE GENOMIC DNA]</scope>
    <source>
        <strain evidence="1 2">JCM 16921</strain>
    </source>
</reference>
<sequence length="75" mass="8623">MRTSQFWQLIADEFGDAYGRVLVEDLVLGECGDVTGRVALDRGDDPRVVWLALCRATEVPKSRWHGIERKHRRRG</sequence>
<dbReference type="InterPro" id="IPR021408">
    <property type="entry name" value="DUF3046"/>
</dbReference>
<name>A0A7C8FTW8_9MICO</name>
<protein>
    <submittedName>
        <fullName evidence="1">DUF3046 domain-containing protein</fullName>
    </submittedName>
</protein>
<dbReference type="AlphaFoldDB" id="A0A7C8FTW8"/>
<dbReference type="OrthoDB" id="3215033at2"/>
<dbReference type="EMBL" id="WBKA01000003">
    <property type="protein sequence ID" value="KAB1632390.1"/>
    <property type="molecule type" value="Genomic_DNA"/>
</dbReference>
<dbReference type="RefSeq" id="WP_158036168.1">
    <property type="nucleotide sequence ID" value="NZ_BAAAZV010000017.1"/>
</dbReference>
<gene>
    <name evidence="1" type="ORF">F8O02_05120</name>
</gene>
<proteinExistence type="predicted"/>
<evidence type="ECO:0000313" key="2">
    <source>
        <dbReference type="Proteomes" id="UP000481339"/>
    </source>
</evidence>
<keyword evidence="2" id="KW-1185">Reference proteome</keyword>
<comment type="caution">
    <text evidence="1">The sequence shown here is derived from an EMBL/GenBank/DDBJ whole genome shotgun (WGS) entry which is preliminary data.</text>
</comment>
<accession>A0A7C8FTW8</accession>